<keyword evidence="2" id="KW-0732">Signal</keyword>
<sequence length="166" mass="18418">MRISLSYILYCSVVSLCVATQRIGRFHVAIEYIVGFMIHRREFVQTTVFVTYLRSAAASVTECHLGYSILRGSTIGEATKKCGKDTDFCYNATAEIFSLTTLQKAGCNTLLCQFVPNSCYQRKILGIPVTFCCCKNEDLCNRGQMTMSSPSLQRNAEDSTDGASLE</sequence>
<evidence type="ECO:0008006" key="5">
    <source>
        <dbReference type="Google" id="ProtNLM"/>
    </source>
</evidence>
<dbReference type="Proteomes" id="UP000024635">
    <property type="component" value="Unassembled WGS sequence"/>
</dbReference>
<dbReference type="PANTHER" id="PTHR21749">
    <property type="entry name" value="PRION-LIKE- Q/N-RICH -DOMAIN-BEARING PROTEIN PROTEIN 24"/>
    <property type="match status" value="1"/>
</dbReference>
<feature type="signal peptide" evidence="2">
    <location>
        <begin position="1"/>
        <end position="19"/>
    </location>
</feature>
<feature type="region of interest" description="Disordered" evidence="1">
    <location>
        <begin position="147"/>
        <end position="166"/>
    </location>
</feature>
<dbReference type="AlphaFoldDB" id="A0A016SMU4"/>
<reference evidence="4" key="1">
    <citation type="journal article" date="2015" name="Nat. Genet.">
        <title>The genome and transcriptome of the zoonotic hookworm Ancylostoma ceylanicum identify infection-specific gene families.</title>
        <authorList>
            <person name="Schwarz E.M."/>
            <person name="Hu Y."/>
            <person name="Antoshechkin I."/>
            <person name="Miller M.M."/>
            <person name="Sternberg P.W."/>
            <person name="Aroian R.V."/>
        </authorList>
    </citation>
    <scope>NUCLEOTIDE SEQUENCE</scope>
    <source>
        <strain evidence="4">HY135</strain>
    </source>
</reference>
<dbReference type="PANTHER" id="PTHR21749:SF3">
    <property type="entry name" value="ACTIVIN_RECP DOMAIN-CONTAINING PROTEIN"/>
    <property type="match status" value="1"/>
</dbReference>
<evidence type="ECO:0000313" key="4">
    <source>
        <dbReference type="Proteomes" id="UP000024635"/>
    </source>
</evidence>
<accession>A0A016SMU4</accession>
<keyword evidence="4" id="KW-1185">Reference proteome</keyword>
<feature type="chain" id="PRO_5001486561" description="Activin types I and II receptor domain-containing protein" evidence="2">
    <location>
        <begin position="20"/>
        <end position="166"/>
    </location>
</feature>
<organism evidence="3 4">
    <name type="scientific">Ancylostoma ceylanicum</name>
    <dbReference type="NCBI Taxonomy" id="53326"/>
    <lineage>
        <taxon>Eukaryota</taxon>
        <taxon>Metazoa</taxon>
        <taxon>Ecdysozoa</taxon>
        <taxon>Nematoda</taxon>
        <taxon>Chromadorea</taxon>
        <taxon>Rhabditida</taxon>
        <taxon>Rhabditina</taxon>
        <taxon>Rhabditomorpha</taxon>
        <taxon>Strongyloidea</taxon>
        <taxon>Ancylostomatidae</taxon>
        <taxon>Ancylostomatinae</taxon>
        <taxon>Ancylostoma</taxon>
    </lineage>
</organism>
<protein>
    <recommendedName>
        <fullName evidence="5">Activin types I and II receptor domain-containing protein</fullName>
    </recommendedName>
</protein>
<evidence type="ECO:0000313" key="3">
    <source>
        <dbReference type="EMBL" id="EYB91629.1"/>
    </source>
</evidence>
<dbReference type="EMBL" id="JARK01001540">
    <property type="protein sequence ID" value="EYB91629.1"/>
    <property type="molecule type" value="Genomic_DNA"/>
</dbReference>
<dbReference type="InterPro" id="IPR045860">
    <property type="entry name" value="Snake_toxin-like_sf"/>
</dbReference>
<name>A0A016SMU4_9BILA</name>
<comment type="caution">
    <text evidence="3">The sequence shown here is derived from an EMBL/GenBank/DDBJ whole genome shotgun (WGS) entry which is preliminary data.</text>
</comment>
<dbReference type="OrthoDB" id="5809263at2759"/>
<evidence type="ECO:0000256" key="1">
    <source>
        <dbReference type="SAM" id="MobiDB-lite"/>
    </source>
</evidence>
<proteinExistence type="predicted"/>
<dbReference type="SUPFAM" id="SSF57302">
    <property type="entry name" value="Snake toxin-like"/>
    <property type="match status" value="1"/>
</dbReference>
<evidence type="ECO:0000256" key="2">
    <source>
        <dbReference type="SAM" id="SignalP"/>
    </source>
</evidence>
<gene>
    <name evidence="3" type="primary">Acey_s0204.g1907</name>
    <name evidence="3" type="ORF">Y032_0204g1907</name>
</gene>